<reference evidence="1" key="1">
    <citation type="submission" date="2016-04" db="EMBL/GenBank/DDBJ databases">
        <authorList>
            <person name="Evans L.H."/>
            <person name="Alamgir A."/>
            <person name="Owens N."/>
            <person name="Weber N.D."/>
            <person name="Virtaneva K."/>
            <person name="Barbian K."/>
            <person name="Babar A."/>
            <person name="Rosenke K."/>
        </authorList>
    </citation>
    <scope>NUCLEOTIDE SEQUENCE</scope>
    <source>
        <strain evidence="1">86</strain>
    </source>
</reference>
<gene>
    <name evidence="1" type="ORF">KL86CLO1_10460</name>
</gene>
<dbReference type="AlphaFoldDB" id="A0A212J3T0"/>
<name>A0A212J3T0_9FIRM</name>
<dbReference type="EMBL" id="FLUN01000001">
    <property type="protein sequence ID" value="SBV94044.1"/>
    <property type="molecule type" value="Genomic_DNA"/>
</dbReference>
<proteinExistence type="predicted"/>
<protein>
    <submittedName>
        <fullName evidence="1">Uncharacterized protein</fullName>
    </submittedName>
</protein>
<accession>A0A212J3T0</accession>
<evidence type="ECO:0000313" key="1">
    <source>
        <dbReference type="EMBL" id="SBV94044.1"/>
    </source>
</evidence>
<sequence length="65" mass="7189">MLDLFSNENAIVAFRNLELKNDSPNSEAKSMVTLKFLRPFHSSFAQDATDNNSPTTAITNVTISI</sequence>
<organism evidence="1">
    <name type="scientific">uncultured Eubacteriales bacterium</name>
    <dbReference type="NCBI Taxonomy" id="172733"/>
    <lineage>
        <taxon>Bacteria</taxon>
        <taxon>Bacillati</taxon>
        <taxon>Bacillota</taxon>
        <taxon>Clostridia</taxon>
        <taxon>Eubacteriales</taxon>
        <taxon>environmental samples</taxon>
    </lineage>
</organism>